<feature type="domain" description="Metallo-beta-lactamase" evidence="1">
    <location>
        <begin position="7"/>
        <end position="184"/>
    </location>
</feature>
<dbReference type="EC" id="3.1.26.11" evidence="2"/>
<reference evidence="2" key="1">
    <citation type="submission" date="2019-08" db="EMBL/GenBank/DDBJ databases">
        <authorList>
            <person name="Kucharzyk K."/>
            <person name="Murdoch R.W."/>
            <person name="Higgins S."/>
            <person name="Loffler F."/>
        </authorList>
    </citation>
    <scope>NUCLEOTIDE SEQUENCE</scope>
</reference>
<dbReference type="SUPFAM" id="SSF56281">
    <property type="entry name" value="Metallo-hydrolase/oxidoreductase"/>
    <property type="match status" value="1"/>
</dbReference>
<evidence type="ECO:0000313" key="2">
    <source>
        <dbReference type="EMBL" id="MPM73851.1"/>
    </source>
</evidence>
<comment type="caution">
    <text evidence="2">The sequence shown here is derived from an EMBL/GenBank/DDBJ whole genome shotgun (WGS) entry which is preliminary data.</text>
</comment>
<name>A0A645CA93_9ZZZZ</name>
<dbReference type="GO" id="GO:0042781">
    <property type="term" value="F:3'-tRNA processing endoribonuclease activity"/>
    <property type="evidence" value="ECO:0007669"/>
    <property type="project" value="UniProtKB-EC"/>
</dbReference>
<dbReference type="Pfam" id="PF12706">
    <property type="entry name" value="Lactamase_B_2"/>
    <property type="match status" value="1"/>
</dbReference>
<keyword evidence="2" id="KW-0378">Hydrolase</keyword>
<organism evidence="2">
    <name type="scientific">bioreactor metagenome</name>
    <dbReference type="NCBI Taxonomy" id="1076179"/>
    <lineage>
        <taxon>unclassified sequences</taxon>
        <taxon>metagenomes</taxon>
        <taxon>ecological metagenomes</taxon>
    </lineage>
</organism>
<dbReference type="EMBL" id="VSSQ01025609">
    <property type="protein sequence ID" value="MPM73851.1"/>
    <property type="molecule type" value="Genomic_DNA"/>
</dbReference>
<dbReference type="InterPro" id="IPR001279">
    <property type="entry name" value="Metallo-B-lactamas"/>
</dbReference>
<dbReference type="InterPro" id="IPR036866">
    <property type="entry name" value="RibonucZ/Hydroxyglut_hydro"/>
</dbReference>
<sequence length="225" mass="26414">MGIAWSRLKFAFLSHEHTDHLLGMVWVVRYVAELINWNRYEGDFTLYTHQAAAEKLLTVCRLLLKPVQSALIGKRIHVELVTDGQTRTILGNRFTFFDIHSTKAPQFGFRMETPDKLSLVFLGDEPFCESCRMFMEPCDWLLSEAYCLDSEQEYYNPHQLHHSTVRESCEMAERFHAKNLVLWHTEDETTYDCRRERYTAEGKQYYSGNLLVPEDFDIIELTDGK</sequence>
<accession>A0A645CA93</accession>
<protein>
    <submittedName>
        <fullName evidence="2">Ribonuclease BN</fullName>
        <ecNumber evidence="2">3.1.26.11</ecNumber>
    </submittedName>
</protein>
<gene>
    <name evidence="2" type="primary">rbn_19</name>
    <name evidence="2" type="ORF">SDC9_120836</name>
</gene>
<evidence type="ECO:0000259" key="1">
    <source>
        <dbReference type="Pfam" id="PF12706"/>
    </source>
</evidence>
<dbReference type="Gene3D" id="3.60.15.10">
    <property type="entry name" value="Ribonuclease Z/Hydroxyacylglutathione hydrolase-like"/>
    <property type="match status" value="1"/>
</dbReference>
<dbReference type="AlphaFoldDB" id="A0A645CA93"/>
<proteinExistence type="predicted"/>